<evidence type="ECO:0000313" key="2">
    <source>
        <dbReference type="EMBL" id="GJT87814.1"/>
    </source>
</evidence>
<reference evidence="2" key="1">
    <citation type="journal article" date="2022" name="Int. J. Mol. Sci.">
        <title>Draft Genome of Tanacetum Coccineum: Genomic Comparison of Closely Related Tanacetum-Family Plants.</title>
        <authorList>
            <person name="Yamashiro T."/>
            <person name="Shiraishi A."/>
            <person name="Nakayama K."/>
            <person name="Satake H."/>
        </authorList>
    </citation>
    <scope>NUCLEOTIDE SEQUENCE</scope>
</reference>
<dbReference type="EMBL" id="BQNB010019671">
    <property type="protein sequence ID" value="GJT87814.1"/>
    <property type="molecule type" value="Genomic_DNA"/>
</dbReference>
<feature type="region of interest" description="Disordered" evidence="1">
    <location>
        <begin position="1"/>
        <end position="77"/>
    </location>
</feature>
<organism evidence="2 3">
    <name type="scientific">Tanacetum coccineum</name>
    <dbReference type="NCBI Taxonomy" id="301880"/>
    <lineage>
        <taxon>Eukaryota</taxon>
        <taxon>Viridiplantae</taxon>
        <taxon>Streptophyta</taxon>
        <taxon>Embryophyta</taxon>
        <taxon>Tracheophyta</taxon>
        <taxon>Spermatophyta</taxon>
        <taxon>Magnoliopsida</taxon>
        <taxon>eudicotyledons</taxon>
        <taxon>Gunneridae</taxon>
        <taxon>Pentapetalae</taxon>
        <taxon>asterids</taxon>
        <taxon>campanulids</taxon>
        <taxon>Asterales</taxon>
        <taxon>Asteraceae</taxon>
        <taxon>Asteroideae</taxon>
        <taxon>Anthemideae</taxon>
        <taxon>Anthemidinae</taxon>
        <taxon>Tanacetum</taxon>
    </lineage>
</organism>
<name>A0ABQ5HJX2_9ASTR</name>
<dbReference type="Proteomes" id="UP001151760">
    <property type="component" value="Unassembled WGS sequence"/>
</dbReference>
<accession>A0ABQ5HJX2</accession>
<evidence type="ECO:0000256" key="1">
    <source>
        <dbReference type="SAM" id="MobiDB-lite"/>
    </source>
</evidence>
<sequence>MRGASVMSRELPRGASKERHRGVRVSDDESESGRRNRERDESRTKLKIEANEMSRGESDLSYESGRRELEELDEASF</sequence>
<evidence type="ECO:0000313" key="3">
    <source>
        <dbReference type="Proteomes" id="UP001151760"/>
    </source>
</evidence>
<feature type="compositionally biased region" description="Basic and acidic residues" evidence="1">
    <location>
        <begin position="24"/>
        <end position="69"/>
    </location>
</feature>
<keyword evidence="3" id="KW-1185">Reference proteome</keyword>
<gene>
    <name evidence="2" type="ORF">Tco_1069531</name>
</gene>
<reference evidence="2" key="2">
    <citation type="submission" date="2022-01" db="EMBL/GenBank/DDBJ databases">
        <authorList>
            <person name="Yamashiro T."/>
            <person name="Shiraishi A."/>
            <person name="Satake H."/>
            <person name="Nakayama K."/>
        </authorList>
    </citation>
    <scope>NUCLEOTIDE SEQUENCE</scope>
</reference>
<proteinExistence type="predicted"/>
<comment type="caution">
    <text evidence="2">The sequence shown here is derived from an EMBL/GenBank/DDBJ whole genome shotgun (WGS) entry which is preliminary data.</text>
</comment>
<protein>
    <submittedName>
        <fullName evidence="2">Uncharacterized protein</fullName>
    </submittedName>
</protein>